<protein>
    <submittedName>
        <fullName evidence="1">Uncharacterized protein</fullName>
    </submittedName>
</protein>
<comment type="caution">
    <text evidence="1">The sequence shown here is derived from an EMBL/GenBank/DDBJ whole genome shotgun (WGS) entry which is preliminary data.</text>
</comment>
<accession>X1G6D8</accession>
<dbReference type="EMBL" id="BARU01010775">
    <property type="protein sequence ID" value="GAH37119.1"/>
    <property type="molecule type" value="Genomic_DNA"/>
</dbReference>
<gene>
    <name evidence="1" type="ORF">S03H2_20442</name>
</gene>
<proteinExistence type="predicted"/>
<organism evidence="1">
    <name type="scientific">marine sediment metagenome</name>
    <dbReference type="NCBI Taxonomy" id="412755"/>
    <lineage>
        <taxon>unclassified sequences</taxon>
        <taxon>metagenomes</taxon>
        <taxon>ecological metagenomes</taxon>
    </lineage>
</organism>
<reference evidence="1" key="1">
    <citation type="journal article" date="2014" name="Front. Microbiol.">
        <title>High frequency of phylogenetically diverse reductive dehalogenase-homologous genes in deep subseafloor sedimentary metagenomes.</title>
        <authorList>
            <person name="Kawai M."/>
            <person name="Futagami T."/>
            <person name="Toyoda A."/>
            <person name="Takaki Y."/>
            <person name="Nishi S."/>
            <person name="Hori S."/>
            <person name="Arai W."/>
            <person name="Tsubouchi T."/>
            <person name="Morono Y."/>
            <person name="Uchiyama I."/>
            <person name="Ito T."/>
            <person name="Fujiyama A."/>
            <person name="Inagaki F."/>
            <person name="Takami H."/>
        </authorList>
    </citation>
    <scope>NUCLEOTIDE SEQUENCE</scope>
    <source>
        <strain evidence="1">Expedition CK06-06</strain>
    </source>
</reference>
<sequence>MCIFFLNVSTGNNGTLTTTLDTLGRVSAEANAMTRKIVDITNA</sequence>
<dbReference type="AlphaFoldDB" id="X1G6D8"/>
<name>X1G6D8_9ZZZZ</name>
<evidence type="ECO:0000313" key="1">
    <source>
        <dbReference type="EMBL" id="GAH37119.1"/>
    </source>
</evidence>